<dbReference type="GO" id="GO:0008654">
    <property type="term" value="P:phospholipid biosynthetic process"/>
    <property type="evidence" value="ECO:0007669"/>
    <property type="project" value="UniProtKB-UniRule"/>
</dbReference>
<dbReference type="GO" id="GO:0005886">
    <property type="term" value="C:plasma membrane"/>
    <property type="evidence" value="ECO:0007669"/>
    <property type="project" value="UniProtKB-SubCell"/>
</dbReference>
<organism evidence="11 12">
    <name type="scientific">Holzapfeliella floricola DSM 23037 = JCM 16512</name>
    <dbReference type="NCBI Taxonomy" id="1423744"/>
    <lineage>
        <taxon>Bacteria</taxon>
        <taxon>Bacillati</taxon>
        <taxon>Bacillota</taxon>
        <taxon>Bacilli</taxon>
        <taxon>Lactobacillales</taxon>
        <taxon>Lactobacillaceae</taxon>
        <taxon>Holzapfeliella</taxon>
    </lineage>
</organism>
<dbReference type="AlphaFoldDB" id="A0A0R2DU43"/>
<keyword evidence="7 10" id="KW-0472">Membrane</keyword>
<name>A0A0R2DU43_9LACO</name>
<feature type="transmembrane region" description="Helical" evidence="10">
    <location>
        <begin position="72"/>
        <end position="91"/>
    </location>
</feature>
<comment type="catalytic activity">
    <reaction evidence="10">
        <text>an acyl phosphate + sn-glycerol 3-phosphate = a 1-acyl-sn-glycero-3-phosphate + phosphate</text>
        <dbReference type="Rhea" id="RHEA:34075"/>
        <dbReference type="ChEBI" id="CHEBI:43474"/>
        <dbReference type="ChEBI" id="CHEBI:57597"/>
        <dbReference type="ChEBI" id="CHEBI:57970"/>
        <dbReference type="ChEBI" id="CHEBI:59918"/>
        <dbReference type="EC" id="2.3.1.275"/>
    </reaction>
</comment>
<evidence type="ECO:0000256" key="8">
    <source>
        <dbReference type="ARBA" id="ARBA00023209"/>
    </source>
</evidence>
<evidence type="ECO:0000256" key="4">
    <source>
        <dbReference type="ARBA" id="ARBA00022692"/>
    </source>
</evidence>
<comment type="subcellular location">
    <subcellularLocation>
        <location evidence="10">Cell membrane</location>
        <topology evidence="10">Multi-pass membrane protein</topology>
    </subcellularLocation>
</comment>
<comment type="similarity">
    <text evidence="10">Belongs to the PlsY family.</text>
</comment>
<evidence type="ECO:0000313" key="11">
    <source>
        <dbReference type="EMBL" id="KRN03693.1"/>
    </source>
</evidence>
<dbReference type="GO" id="GO:0043772">
    <property type="term" value="F:acyl-phosphate glycerol-3-phosphate acyltransferase activity"/>
    <property type="evidence" value="ECO:0007669"/>
    <property type="project" value="UniProtKB-UniRule"/>
</dbReference>
<sequence>MAYIIGSFPTGVMIGKVFFQKDIRDYGSGNTGTTNTYRVLGFIPGTVVLVIDILKGTLAGLLPVLFYQNTHFFVLLFGVIAVIGHCFPIFLKFKGGKAVATSAGISLAYDWHFFVLSAIIFTIILWLTSTVSLTSIISFPLFTLEALLFHDWLLATIAALITVFVIYRHKANIQRLLNGTEEPLHFGLRYKINAKKSHK</sequence>
<evidence type="ECO:0000256" key="2">
    <source>
        <dbReference type="ARBA" id="ARBA00022516"/>
    </source>
</evidence>
<dbReference type="UniPathway" id="UPA00085"/>
<dbReference type="InterPro" id="IPR003811">
    <property type="entry name" value="G3P_acylTferase_PlsY"/>
</dbReference>
<dbReference type="PATRIC" id="fig|1423744.4.peg.821"/>
<keyword evidence="12" id="KW-1185">Reference proteome</keyword>
<evidence type="ECO:0000256" key="9">
    <source>
        <dbReference type="ARBA" id="ARBA00023264"/>
    </source>
</evidence>
<accession>A0A0R2DU43</accession>
<dbReference type="EMBL" id="AYZL01000020">
    <property type="protein sequence ID" value="KRN03693.1"/>
    <property type="molecule type" value="Genomic_DNA"/>
</dbReference>
<dbReference type="EC" id="2.3.1.275" evidence="10"/>
<evidence type="ECO:0000256" key="6">
    <source>
        <dbReference type="ARBA" id="ARBA00023098"/>
    </source>
</evidence>
<feature type="transmembrane region" description="Helical" evidence="10">
    <location>
        <begin position="149"/>
        <end position="167"/>
    </location>
</feature>
<comment type="caution">
    <text evidence="11">The sequence shown here is derived from an EMBL/GenBank/DDBJ whole genome shotgun (WGS) entry which is preliminary data.</text>
</comment>
<evidence type="ECO:0000256" key="1">
    <source>
        <dbReference type="ARBA" id="ARBA00022475"/>
    </source>
</evidence>
<dbReference type="PANTHER" id="PTHR30309">
    <property type="entry name" value="INNER MEMBRANE PROTEIN YGIH"/>
    <property type="match status" value="1"/>
</dbReference>
<keyword evidence="1 10" id="KW-1003">Cell membrane</keyword>
<keyword evidence="9 10" id="KW-1208">Phospholipid metabolism</keyword>
<evidence type="ECO:0000313" key="12">
    <source>
        <dbReference type="Proteomes" id="UP000051378"/>
    </source>
</evidence>
<dbReference type="PANTHER" id="PTHR30309:SF0">
    <property type="entry name" value="GLYCEROL-3-PHOSPHATE ACYLTRANSFERASE-RELATED"/>
    <property type="match status" value="1"/>
</dbReference>
<dbReference type="Pfam" id="PF02660">
    <property type="entry name" value="G3P_acyltransf"/>
    <property type="match status" value="1"/>
</dbReference>
<comment type="function">
    <text evidence="10">Catalyzes the transfer of an acyl group from acyl-phosphate (acyl-PO(4)) to glycerol-3-phosphate (G3P) to form lysophosphatidic acid (LPA). This enzyme utilizes acyl-phosphate as fatty acyl donor, but not acyl-CoA or acyl-ACP.</text>
</comment>
<comment type="pathway">
    <text evidence="10">Lipid metabolism; phospholipid metabolism.</text>
</comment>
<keyword evidence="4 10" id="KW-0812">Transmembrane</keyword>
<dbReference type="SMART" id="SM01207">
    <property type="entry name" value="G3P_acyltransf"/>
    <property type="match status" value="1"/>
</dbReference>
<reference evidence="11 12" key="1">
    <citation type="journal article" date="2015" name="Genome Announc.">
        <title>Expanding the biotechnology potential of lactobacilli through comparative genomics of 213 strains and associated genera.</title>
        <authorList>
            <person name="Sun Z."/>
            <person name="Harris H.M."/>
            <person name="McCann A."/>
            <person name="Guo C."/>
            <person name="Argimon S."/>
            <person name="Zhang W."/>
            <person name="Yang X."/>
            <person name="Jeffery I.B."/>
            <person name="Cooney J.C."/>
            <person name="Kagawa T.F."/>
            <person name="Liu W."/>
            <person name="Song Y."/>
            <person name="Salvetti E."/>
            <person name="Wrobel A."/>
            <person name="Rasinkangas P."/>
            <person name="Parkhill J."/>
            <person name="Rea M.C."/>
            <person name="O'Sullivan O."/>
            <person name="Ritari J."/>
            <person name="Douillard F.P."/>
            <person name="Paul Ross R."/>
            <person name="Yang R."/>
            <person name="Briner A.E."/>
            <person name="Felis G.E."/>
            <person name="de Vos W.M."/>
            <person name="Barrangou R."/>
            <person name="Klaenhammer T.R."/>
            <person name="Caufield P.W."/>
            <person name="Cui Y."/>
            <person name="Zhang H."/>
            <person name="O'Toole P.W."/>
        </authorList>
    </citation>
    <scope>NUCLEOTIDE SEQUENCE [LARGE SCALE GENOMIC DNA]</scope>
    <source>
        <strain evidence="11 12">DSM 23037</strain>
    </source>
</reference>
<dbReference type="STRING" id="1423744.FC86_GL000800"/>
<evidence type="ECO:0000256" key="7">
    <source>
        <dbReference type="ARBA" id="ARBA00023136"/>
    </source>
</evidence>
<dbReference type="HAMAP" id="MF_01043">
    <property type="entry name" value="PlsY"/>
    <property type="match status" value="1"/>
</dbReference>
<keyword evidence="6 10" id="KW-0443">Lipid metabolism</keyword>
<keyword evidence="2 10" id="KW-0444">Lipid biosynthesis</keyword>
<protein>
    <recommendedName>
        <fullName evidence="10">Glycerol-3-phosphate acyltransferase</fullName>
    </recommendedName>
    <alternativeName>
        <fullName evidence="10">Acyl-PO4 G3P acyltransferase</fullName>
    </alternativeName>
    <alternativeName>
        <fullName evidence="10">Acyl-phosphate--glycerol-3-phosphate acyltransferase</fullName>
    </alternativeName>
    <alternativeName>
        <fullName evidence="10">G3P acyltransferase</fullName>
        <shortName evidence="10">GPAT</shortName>
        <ecNumber evidence="10">2.3.1.275</ecNumber>
    </alternativeName>
    <alternativeName>
        <fullName evidence="10">Lysophosphatidic acid synthase</fullName>
        <shortName evidence="10">LPA synthase</shortName>
    </alternativeName>
</protein>
<dbReference type="Proteomes" id="UP000051378">
    <property type="component" value="Unassembled WGS sequence"/>
</dbReference>
<evidence type="ECO:0000256" key="10">
    <source>
        <dbReference type="HAMAP-Rule" id="MF_01043"/>
    </source>
</evidence>
<proteinExistence type="inferred from homology"/>
<dbReference type="NCBIfam" id="TIGR00023">
    <property type="entry name" value="glycerol-3-phosphate 1-O-acyltransferase PlsY"/>
    <property type="match status" value="1"/>
</dbReference>
<comment type="subunit">
    <text evidence="10">Probably interacts with PlsX.</text>
</comment>
<keyword evidence="3 10" id="KW-0808">Transferase</keyword>
<feature type="transmembrane region" description="Helical" evidence="10">
    <location>
        <begin position="39"/>
        <end position="66"/>
    </location>
</feature>
<gene>
    <name evidence="10" type="primary">plsY</name>
    <name evidence="11" type="ORF">FC86_GL000800</name>
</gene>
<evidence type="ECO:0000256" key="3">
    <source>
        <dbReference type="ARBA" id="ARBA00022679"/>
    </source>
</evidence>
<keyword evidence="8 10" id="KW-0594">Phospholipid biosynthesis</keyword>
<feature type="transmembrane region" description="Helical" evidence="10">
    <location>
        <begin position="111"/>
        <end position="137"/>
    </location>
</feature>
<keyword evidence="5 10" id="KW-1133">Transmembrane helix</keyword>
<evidence type="ECO:0000256" key="5">
    <source>
        <dbReference type="ARBA" id="ARBA00022989"/>
    </source>
</evidence>